<feature type="chain" id="PRO_5046936077" description="PhoPQ-activated pathogenicity-related protein" evidence="1">
    <location>
        <begin position="26"/>
        <end position="458"/>
    </location>
</feature>
<accession>A0ABS1X105</accession>
<name>A0ABS1X105_9GAMM</name>
<organism evidence="2 3">
    <name type="scientific">Steroidobacter gossypii</name>
    <dbReference type="NCBI Taxonomy" id="2805490"/>
    <lineage>
        <taxon>Bacteria</taxon>
        <taxon>Pseudomonadati</taxon>
        <taxon>Pseudomonadota</taxon>
        <taxon>Gammaproteobacteria</taxon>
        <taxon>Steroidobacterales</taxon>
        <taxon>Steroidobacteraceae</taxon>
        <taxon>Steroidobacter</taxon>
    </lineage>
</organism>
<dbReference type="InterPro" id="IPR009199">
    <property type="entry name" value="PhoPQ-act_pathogen-rel_PqaA"/>
</dbReference>
<dbReference type="SUPFAM" id="SSF53474">
    <property type="entry name" value="alpha/beta-Hydrolases"/>
    <property type="match status" value="1"/>
</dbReference>
<protein>
    <recommendedName>
        <fullName evidence="4">PhoPQ-activated pathogenicity-related protein</fullName>
    </recommendedName>
</protein>
<dbReference type="PIRSF" id="PIRSF014728">
    <property type="entry name" value="PqaA"/>
    <property type="match status" value="1"/>
</dbReference>
<comment type="caution">
    <text evidence="2">The sequence shown here is derived from an EMBL/GenBank/DDBJ whole genome shotgun (WGS) entry which is preliminary data.</text>
</comment>
<reference evidence="2 3" key="1">
    <citation type="journal article" date="2021" name="Int. J. Syst. Evol. Microbiol.">
        <title>Steroidobacter gossypii sp. nov., isolated from soil of cotton cropping field.</title>
        <authorList>
            <person name="Huang R."/>
            <person name="Yang S."/>
            <person name="Zhen C."/>
            <person name="Liu W."/>
        </authorList>
    </citation>
    <scope>NUCLEOTIDE SEQUENCE [LARGE SCALE GENOMIC DNA]</scope>
    <source>
        <strain evidence="2 3">S1-65</strain>
    </source>
</reference>
<evidence type="ECO:0008006" key="4">
    <source>
        <dbReference type="Google" id="ProtNLM"/>
    </source>
</evidence>
<keyword evidence="1" id="KW-0732">Signal</keyword>
<dbReference type="Pfam" id="PF10142">
    <property type="entry name" value="PhoPQ_related"/>
    <property type="match status" value="1"/>
</dbReference>
<keyword evidence="3" id="KW-1185">Reference proteome</keyword>
<dbReference type="PANTHER" id="PTHR31497">
    <property type="entry name" value="AUTOCRINE PROLIFERATION REPRESSOR PROTEIN A"/>
    <property type="match status" value="1"/>
</dbReference>
<feature type="signal peptide" evidence="1">
    <location>
        <begin position="1"/>
        <end position="25"/>
    </location>
</feature>
<dbReference type="Gene3D" id="3.40.50.1820">
    <property type="entry name" value="alpha/beta hydrolase"/>
    <property type="match status" value="1"/>
</dbReference>
<dbReference type="InterPro" id="IPR029058">
    <property type="entry name" value="AB_hydrolase_fold"/>
</dbReference>
<proteinExistence type="predicted"/>
<dbReference type="Proteomes" id="UP000661077">
    <property type="component" value="Unassembled WGS sequence"/>
</dbReference>
<evidence type="ECO:0000313" key="2">
    <source>
        <dbReference type="EMBL" id="MBM0106925.1"/>
    </source>
</evidence>
<dbReference type="EMBL" id="JAEVLS010000004">
    <property type="protein sequence ID" value="MBM0106925.1"/>
    <property type="molecule type" value="Genomic_DNA"/>
</dbReference>
<sequence length="458" mass="51626">MIQRTIRSVMVCLALLCAIAPRAWSSESEPILSDRLAAYVATPDPSLEWREMSSGRIGATEYVEYLMTSQIWRGIPWKHQLFVLRPGNMAGDSRHALLFIHGGRWKPEYEGERKAQQLPREALLFAQLAESIRAPVAVLRQVPFQPIFDRREDALIAYTFDQYLQTGEADWPLLLPMVKSATRAMDAVQDIVRKRWAASPESFTVSGASKRGWTAWLTAAIDQRVMAVAPMVIDVLNIPAQMDHQRATWGEFSEEIADYSSLDLQSRLKTPRGEALLSMVDPFSYRERLTQPKLILLSTNDRYWPLDALKFYWPGLPNPKHVMYVPNQGHGLQDADRVIGGLSAVHRYAAAGKPLPRTEWAFASKKNSVTIQLKPDRPAQNVLVWSAYSSTRDFREARWAARKCSRSNDGYVCSVERREQGYTAAFGETSFRDDGNPNFSTTTTVCIAGPKGAEPVEC</sequence>
<evidence type="ECO:0000313" key="3">
    <source>
        <dbReference type="Proteomes" id="UP000661077"/>
    </source>
</evidence>
<evidence type="ECO:0000256" key="1">
    <source>
        <dbReference type="SAM" id="SignalP"/>
    </source>
</evidence>
<dbReference type="PANTHER" id="PTHR31497:SF0">
    <property type="entry name" value="AUTOCRINE PROLIFERATION REPRESSOR PROTEIN A"/>
    <property type="match status" value="1"/>
</dbReference>
<dbReference type="RefSeq" id="WP_203169037.1">
    <property type="nucleotide sequence ID" value="NZ_JAEVLS010000004.1"/>
</dbReference>
<gene>
    <name evidence="2" type="ORF">JM946_19490</name>
</gene>